<gene>
    <name evidence="2" type="ORF">AVEN_163763_1</name>
</gene>
<evidence type="ECO:0000313" key="3">
    <source>
        <dbReference type="Proteomes" id="UP000499080"/>
    </source>
</evidence>
<accession>A0A4Y2VV64</accession>
<keyword evidence="3" id="KW-1185">Reference proteome</keyword>
<dbReference type="EMBL" id="BGPR01051638">
    <property type="protein sequence ID" value="GBO28561.1"/>
    <property type="molecule type" value="Genomic_DNA"/>
</dbReference>
<evidence type="ECO:0000313" key="2">
    <source>
        <dbReference type="EMBL" id="GBO28561.1"/>
    </source>
</evidence>
<dbReference type="AlphaFoldDB" id="A0A4Y2VV64"/>
<dbReference type="Proteomes" id="UP000499080">
    <property type="component" value="Unassembled WGS sequence"/>
</dbReference>
<reference evidence="2 3" key="1">
    <citation type="journal article" date="2019" name="Sci. Rep.">
        <title>Orb-weaving spider Araneus ventricosus genome elucidates the spidroin gene catalogue.</title>
        <authorList>
            <person name="Kono N."/>
            <person name="Nakamura H."/>
            <person name="Ohtoshi R."/>
            <person name="Moran D.A.P."/>
            <person name="Shinohara A."/>
            <person name="Yoshida Y."/>
            <person name="Fujiwara M."/>
            <person name="Mori M."/>
            <person name="Tomita M."/>
            <person name="Arakawa K."/>
        </authorList>
    </citation>
    <scope>NUCLEOTIDE SEQUENCE [LARGE SCALE GENOMIC DNA]</scope>
</reference>
<feature type="region of interest" description="Disordered" evidence="1">
    <location>
        <begin position="78"/>
        <end position="97"/>
    </location>
</feature>
<organism evidence="2 3">
    <name type="scientific">Araneus ventricosus</name>
    <name type="common">Orbweaver spider</name>
    <name type="synonym">Epeira ventricosa</name>
    <dbReference type="NCBI Taxonomy" id="182803"/>
    <lineage>
        <taxon>Eukaryota</taxon>
        <taxon>Metazoa</taxon>
        <taxon>Ecdysozoa</taxon>
        <taxon>Arthropoda</taxon>
        <taxon>Chelicerata</taxon>
        <taxon>Arachnida</taxon>
        <taxon>Araneae</taxon>
        <taxon>Araneomorphae</taxon>
        <taxon>Entelegynae</taxon>
        <taxon>Araneoidea</taxon>
        <taxon>Araneidae</taxon>
        <taxon>Araneus</taxon>
    </lineage>
</organism>
<comment type="caution">
    <text evidence="2">The sequence shown here is derived from an EMBL/GenBank/DDBJ whole genome shotgun (WGS) entry which is preliminary data.</text>
</comment>
<protein>
    <submittedName>
        <fullName evidence="2">Uncharacterized protein</fullName>
    </submittedName>
</protein>
<name>A0A4Y2VV64_ARAVE</name>
<evidence type="ECO:0000256" key="1">
    <source>
        <dbReference type="SAM" id="MobiDB-lite"/>
    </source>
</evidence>
<proteinExistence type="predicted"/>
<sequence length="97" mass="10702">MCLDLCRSEFSKAYYGRDLGMTMISSVSDLCCANKYTSHKCSSSETLPLGNRALGHCDLEPVKSDVDDETSSGWLGVEEGRPRCHPGHLTTVQHYES</sequence>